<gene>
    <name evidence="2" type="ORF">RL74_19220</name>
</gene>
<protein>
    <submittedName>
        <fullName evidence="2">Phage protein</fullName>
    </submittedName>
</protein>
<organism evidence="2 3">
    <name type="scientific">Pseudomonas fluorescens</name>
    <dbReference type="NCBI Taxonomy" id="294"/>
    <lineage>
        <taxon>Bacteria</taxon>
        <taxon>Pseudomonadati</taxon>
        <taxon>Pseudomonadota</taxon>
        <taxon>Gammaproteobacteria</taxon>
        <taxon>Pseudomonadales</taxon>
        <taxon>Pseudomonadaceae</taxon>
        <taxon>Pseudomonas</taxon>
    </lineage>
</organism>
<dbReference type="RefSeq" id="WP_042731386.1">
    <property type="nucleotide sequence ID" value="NZ_JXNZ01000199.1"/>
</dbReference>
<dbReference type="Proteomes" id="UP000032101">
    <property type="component" value="Unassembled WGS sequence"/>
</dbReference>
<accession>A0A0D0P6F1</accession>
<comment type="caution">
    <text evidence="2">The sequence shown here is derived from an EMBL/GenBank/DDBJ whole genome shotgun (WGS) entry which is preliminary data.</text>
</comment>
<evidence type="ECO:0000313" key="3">
    <source>
        <dbReference type="Proteomes" id="UP000032101"/>
    </source>
</evidence>
<evidence type="ECO:0000313" key="2">
    <source>
        <dbReference type="EMBL" id="KIQ57764.1"/>
    </source>
</evidence>
<dbReference type="PATRIC" id="fig|294.124.peg.3958"/>
<dbReference type="AlphaFoldDB" id="A0A0D0P6F1"/>
<dbReference type="EMBL" id="JXNZ01000199">
    <property type="protein sequence ID" value="KIQ57764.1"/>
    <property type="molecule type" value="Genomic_DNA"/>
</dbReference>
<reference evidence="2 3" key="1">
    <citation type="submission" date="2015-01" db="EMBL/GenBank/DDBJ databases">
        <title>Draft Genome Sequence of the Biocontrol and Plant Growth-Promoting Rhizobacteria (PGPR) Pseudomonas fluorescens UM270.</title>
        <authorList>
            <person name="Hernandez-Salmeron J.E."/>
            <person name="Santoyo G."/>
            <person name="Moreno-Hagelsieb G."/>
            <person name="Hernandez-Leon R."/>
        </authorList>
    </citation>
    <scope>NUCLEOTIDE SEQUENCE [LARGE SCALE GENOMIC DNA]</scope>
    <source>
        <strain evidence="2 3">UM270</strain>
    </source>
</reference>
<name>A0A0D0P6F1_PSEFL</name>
<evidence type="ECO:0000256" key="1">
    <source>
        <dbReference type="SAM" id="MobiDB-lite"/>
    </source>
</evidence>
<proteinExistence type="predicted"/>
<feature type="region of interest" description="Disordered" evidence="1">
    <location>
        <begin position="196"/>
        <end position="251"/>
    </location>
</feature>
<sequence length="366" mass="41407">MSANTELAVVPPAETALAVYSAPNGLEPWLQQIRTEIDGFTPDISTRKGRDAIASMAYKVARSKTALDDVGKKLVAELKEVPKKIDAERKRVRDTLEAWQEEVRRPLNEWQAAEDARVDKHNDGIDWLKNRDDMLAELTSEQIKQRIAEAEAVEIGSHWEEFEAEAARAKDKVLAVLRAGLAKREAFEADQAELARRRAEDEAREKKEREDRIAREAAERATREAEEKAQRERDAAAQRARDEQAAAEKRENDLKLAAAEAERKAEQARREKIEADQKAERDRLQAIEDQKQAVEKARLDEIARQKAAADEILRQERLREADKAHKAKINRAALEAFIAGGMTEQCAKQAITLIAQRKIPAISIQY</sequence>
<dbReference type="OrthoDB" id="7032309at2"/>